<accession>A0A538T1G0</accession>
<evidence type="ECO:0000313" key="2">
    <source>
        <dbReference type="Proteomes" id="UP000317716"/>
    </source>
</evidence>
<dbReference type="EMBL" id="VBOS01000122">
    <property type="protein sequence ID" value="TMQ57466.1"/>
    <property type="molecule type" value="Genomic_DNA"/>
</dbReference>
<organism evidence="1 2">
    <name type="scientific">Eiseniibacteriota bacterium</name>
    <dbReference type="NCBI Taxonomy" id="2212470"/>
    <lineage>
        <taxon>Bacteria</taxon>
        <taxon>Candidatus Eiseniibacteriota</taxon>
    </lineage>
</organism>
<sequence>MGDGGYARVNAALDMDLRYRAFVLTPGARFGVVDGDAPPDALVGLGGPHSLSGLRRDEWLGRRAIAFSLELAIEAERQARVYVAAQSGRVDDAVSGADLGADAVAGLGLGATLELPIGPLQIEWGASTGGRRRLDLMLGTRF</sequence>
<gene>
    <name evidence="1" type="ORF">E6K72_03645</name>
</gene>
<comment type="caution">
    <text evidence="1">The sequence shown here is derived from an EMBL/GenBank/DDBJ whole genome shotgun (WGS) entry which is preliminary data.</text>
</comment>
<reference evidence="1 2" key="1">
    <citation type="journal article" date="2019" name="Nat. Microbiol.">
        <title>Mediterranean grassland soil C-N compound turnover is dependent on rainfall and depth, and is mediated by genomically divergent microorganisms.</title>
        <authorList>
            <person name="Diamond S."/>
            <person name="Andeer P.F."/>
            <person name="Li Z."/>
            <person name="Crits-Christoph A."/>
            <person name="Burstein D."/>
            <person name="Anantharaman K."/>
            <person name="Lane K.R."/>
            <person name="Thomas B.C."/>
            <person name="Pan C."/>
            <person name="Northen T.R."/>
            <person name="Banfield J.F."/>
        </authorList>
    </citation>
    <scope>NUCLEOTIDE SEQUENCE [LARGE SCALE GENOMIC DNA]</scope>
    <source>
        <strain evidence="1">WS_2</strain>
    </source>
</reference>
<dbReference type="AlphaFoldDB" id="A0A538T1G0"/>
<dbReference type="Gene3D" id="2.40.160.50">
    <property type="entry name" value="membrane protein fhac: a member of the omp85/tpsb transporter family"/>
    <property type="match status" value="1"/>
</dbReference>
<protein>
    <recommendedName>
        <fullName evidence="3">Bacterial surface antigen (D15) domain-containing protein</fullName>
    </recommendedName>
</protein>
<name>A0A538T1G0_UNCEI</name>
<evidence type="ECO:0008006" key="3">
    <source>
        <dbReference type="Google" id="ProtNLM"/>
    </source>
</evidence>
<evidence type="ECO:0000313" key="1">
    <source>
        <dbReference type="EMBL" id="TMQ57466.1"/>
    </source>
</evidence>
<dbReference type="Proteomes" id="UP000317716">
    <property type="component" value="Unassembled WGS sequence"/>
</dbReference>
<proteinExistence type="predicted"/>